<dbReference type="Proteomes" id="UP000179642">
    <property type="component" value="Unassembled WGS sequence"/>
</dbReference>
<organism evidence="1 2">
    <name type="scientific">Streptomyces monashensis</name>
    <dbReference type="NCBI Taxonomy" id="1678012"/>
    <lineage>
        <taxon>Bacteria</taxon>
        <taxon>Bacillati</taxon>
        <taxon>Actinomycetota</taxon>
        <taxon>Actinomycetes</taxon>
        <taxon>Kitasatosporales</taxon>
        <taxon>Streptomycetaceae</taxon>
        <taxon>Streptomyces</taxon>
    </lineage>
</organism>
<dbReference type="AlphaFoldDB" id="A0A1S2QEJ3"/>
<accession>A0A1S2QEJ3</accession>
<evidence type="ECO:0000313" key="1">
    <source>
        <dbReference type="EMBL" id="OIK04494.1"/>
    </source>
</evidence>
<proteinExistence type="predicted"/>
<protein>
    <submittedName>
        <fullName evidence="1">Uncharacterized protein</fullName>
    </submittedName>
</protein>
<name>A0A1S2QEJ3_9ACTN</name>
<dbReference type="RefSeq" id="WP_071381744.1">
    <property type="nucleotide sequence ID" value="NZ_MLYO01000027.1"/>
</dbReference>
<dbReference type="EMBL" id="MLYO01000027">
    <property type="protein sequence ID" value="OIK04494.1"/>
    <property type="molecule type" value="Genomic_DNA"/>
</dbReference>
<gene>
    <name evidence="1" type="ORF">BIV23_17205</name>
</gene>
<sequence>MTSTSIRSRCRSGYARTTSTTDGALETELEIVRKAATFLGEDKPAPKGLDPAFTLRTYTHFMPEAGARGLAVIETWFADLAESP</sequence>
<comment type="caution">
    <text evidence="1">The sequence shown here is derived from an EMBL/GenBank/DDBJ whole genome shotgun (WGS) entry which is preliminary data.</text>
</comment>
<reference evidence="1 2" key="1">
    <citation type="submission" date="2016-10" db="EMBL/GenBank/DDBJ databases">
        <title>Genome sequence of Streptomyces sp. MUSC 1.</title>
        <authorList>
            <person name="Lee L.-H."/>
            <person name="Ser H.-L."/>
            <person name="Law J.W.-F."/>
        </authorList>
    </citation>
    <scope>NUCLEOTIDE SEQUENCE [LARGE SCALE GENOMIC DNA]</scope>
    <source>
        <strain evidence="1 2">MUSC 1</strain>
    </source>
</reference>
<keyword evidence="2" id="KW-1185">Reference proteome</keyword>
<evidence type="ECO:0000313" key="2">
    <source>
        <dbReference type="Proteomes" id="UP000179642"/>
    </source>
</evidence>